<name>A0ABV6RZZ3_9GAMM</name>
<keyword evidence="2" id="KW-1185">Reference proteome</keyword>
<accession>A0ABV6RZZ3</accession>
<sequence>MKTFLAFAVGILLGALACTLAFQYRMNAEDAALADAAAAEAVEAERAVARLDAIERNHDLGGTWAGSLRLVSPGEPTVSSNLQLCLLLNGQQLSRVLVREDGTWRELKPGSFSTARLGPTAVLSSVTAGQPNGGSEWVEAWAVTVTRSGPKTAKVAVSRLVNNLQLSAPSEDTQFTFQGQGELKHAQECG</sequence>
<comment type="caution">
    <text evidence="1">The sequence shown here is derived from an EMBL/GenBank/DDBJ whole genome shotgun (WGS) entry which is preliminary data.</text>
</comment>
<dbReference type="RefSeq" id="WP_386676679.1">
    <property type="nucleotide sequence ID" value="NZ_JBHLTG010000015.1"/>
</dbReference>
<reference evidence="1 2" key="1">
    <citation type="submission" date="2024-09" db="EMBL/GenBank/DDBJ databases">
        <authorList>
            <person name="Sun Q."/>
            <person name="Mori K."/>
        </authorList>
    </citation>
    <scope>NUCLEOTIDE SEQUENCE [LARGE SCALE GENOMIC DNA]</scope>
    <source>
        <strain evidence="1 2">KCTC 23076</strain>
    </source>
</reference>
<evidence type="ECO:0000313" key="1">
    <source>
        <dbReference type="EMBL" id="MFC0682555.1"/>
    </source>
</evidence>
<gene>
    <name evidence="1" type="ORF">ACFFGH_32390</name>
</gene>
<protein>
    <submittedName>
        <fullName evidence="1">Uncharacterized protein</fullName>
    </submittedName>
</protein>
<proteinExistence type="predicted"/>
<dbReference type="Proteomes" id="UP001589896">
    <property type="component" value="Unassembled WGS sequence"/>
</dbReference>
<dbReference type="EMBL" id="JBHLTG010000015">
    <property type="protein sequence ID" value="MFC0682555.1"/>
    <property type="molecule type" value="Genomic_DNA"/>
</dbReference>
<organism evidence="1 2">
    <name type="scientific">Lysobacter korlensis</name>
    <dbReference type="NCBI Taxonomy" id="553636"/>
    <lineage>
        <taxon>Bacteria</taxon>
        <taxon>Pseudomonadati</taxon>
        <taxon>Pseudomonadota</taxon>
        <taxon>Gammaproteobacteria</taxon>
        <taxon>Lysobacterales</taxon>
        <taxon>Lysobacteraceae</taxon>
        <taxon>Lysobacter</taxon>
    </lineage>
</organism>
<evidence type="ECO:0000313" key="2">
    <source>
        <dbReference type="Proteomes" id="UP001589896"/>
    </source>
</evidence>
<dbReference type="PROSITE" id="PS51257">
    <property type="entry name" value="PROKAR_LIPOPROTEIN"/>
    <property type="match status" value="1"/>
</dbReference>